<reference evidence="2 3" key="1">
    <citation type="submission" date="2019-02" db="EMBL/GenBank/DDBJ databases">
        <title>Bacterial novel species isolated from soil.</title>
        <authorList>
            <person name="Jung H.-Y."/>
        </authorList>
    </citation>
    <scope>NUCLEOTIDE SEQUENCE [LARGE SCALE GENOMIC DNA]</scope>
    <source>
        <strain evidence="2 3">1-3-3-3</strain>
    </source>
</reference>
<keyword evidence="3" id="KW-1185">Reference proteome</keyword>
<dbReference type="Pfam" id="PF01381">
    <property type="entry name" value="HTH_3"/>
    <property type="match status" value="1"/>
</dbReference>
<dbReference type="EMBL" id="SEWE01000020">
    <property type="protein sequence ID" value="RYU79281.1"/>
    <property type="molecule type" value="Genomic_DNA"/>
</dbReference>
<dbReference type="InterPro" id="IPR001387">
    <property type="entry name" value="Cro/C1-type_HTH"/>
</dbReference>
<evidence type="ECO:0000313" key="3">
    <source>
        <dbReference type="Proteomes" id="UP000294155"/>
    </source>
</evidence>
<name>A0A4Q5LCK7_9BACT</name>
<dbReference type="OrthoDB" id="884972at2"/>
<dbReference type="InterPro" id="IPR010982">
    <property type="entry name" value="Lambda_DNA-bd_dom_sf"/>
</dbReference>
<dbReference type="Proteomes" id="UP000294155">
    <property type="component" value="Unassembled WGS sequence"/>
</dbReference>
<evidence type="ECO:0000259" key="1">
    <source>
        <dbReference type="PROSITE" id="PS50943"/>
    </source>
</evidence>
<accession>A0A4Q5LCK7</accession>
<evidence type="ECO:0000313" key="2">
    <source>
        <dbReference type="EMBL" id="RYU79281.1"/>
    </source>
</evidence>
<dbReference type="CDD" id="cd00093">
    <property type="entry name" value="HTH_XRE"/>
    <property type="match status" value="1"/>
</dbReference>
<dbReference type="AlphaFoldDB" id="A0A4Q5LCK7"/>
<proteinExistence type="predicted"/>
<gene>
    <name evidence="2" type="ORF">EWM57_11070</name>
</gene>
<sequence length="158" mass="17598">MRIMDKLVYFAIRLFHERNDSNNCSTGETNVYFAQQCHQPIMSVQLDTDKLAAMVKSKRANRGLRAVAQEIGEVSASTLSRIEQGSVPDVNTFLQLCKWLNVPTDTFTTTDEGATASESDKIVAHLRADRVLPKATAQALIEMIQLAYRQVSQEAIGH</sequence>
<dbReference type="GO" id="GO:0003677">
    <property type="term" value="F:DNA binding"/>
    <property type="evidence" value="ECO:0007669"/>
    <property type="project" value="InterPro"/>
</dbReference>
<dbReference type="SUPFAM" id="SSF47413">
    <property type="entry name" value="lambda repressor-like DNA-binding domains"/>
    <property type="match status" value="1"/>
</dbReference>
<dbReference type="PROSITE" id="PS50943">
    <property type="entry name" value="HTH_CROC1"/>
    <property type="match status" value="1"/>
</dbReference>
<comment type="caution">
    <text evidence="2">The sequence shown here is derived from an EMBL/GenBank/DDBJ whole genome shotgun (WGS) entry which is preliminary data.</text>
</comment>
<protein>
    <submittedName>
        <fullName evidence="2">XRE family transcriptional regulator</fullName>
    </submittedName>
</protein>
<organism evidence="2 3">
    <name type="scientific">Hymenobacter persicinus</name>
    <dbReference type="NCBI Taxonomy" id="2025506"/>
    <lineage>
        <taxon>Bacteria</taxon>
        <taxon>Pseudomonadati</taxon>
        <taxon>Bacteroidota</taxon>
        <taxon>Cytophagia</taxon>
        <taxon>Cytophagales</taxon>
        <taxon>Hymenobacteraceae</taxon>
        <taxon>Hymenobacter</taxon>
    </lineage>
</organism>
<dbReference type="Gene3D" id="1.10.260.40">
    <property type="entry name" value="lambda repressor-like DNA-binding domains"/>
    <property type="match status" value="1"/>
</dbReference>
<feature type="domain" description="HTH cro/C1-type" evidence="1">
    <location>
        <begin position="55"/>
        <end position="107"/>
    </location>
</feature>